<dbReference type="SMART" id="SM01133">
    <property type="entry name" value="DeoC"/>
    <property type="match status" value="1"/>
</dbReference>
<feature type="active site" description="Proton donor/acceptor" evidence="7">
    <location>
        <position position="94"/>
    </location>
</feature>
<organism evidence="8 9">
    <name type="scientific">Acetohalobium arabaticum (strain ATCC 49924 / DSM 5501 / Z-7288)</name>
    <dbReference type="NCBI Taxonomy" id="574087"/>
    <lineage>
        <taxon>Bacteria</taxon>
        <taxon>Bacillati</taxon>
        <taxon>Bacillota</taxon>
        <taxon>Clostridia</taxon>
        <taxon>Halanaerobiales</taxon>
        <taxon>Halobacteroidaceae</taxon>
        <taxon>Acetohalobium</taxon>
    </lineage>
</organism>
<dbReference type="OrthoDB" id="9778711at2"/>
<evidence type="ECO:0000256" key="1">
    <source>
        <dbReference type="ARBA" id="ARBA00010936"/>
    </source>
</evidence>
<dbReference type="FunFam" id="3.20.20.70:FF:000044">
    <property type="entry name" value="Deoxyribose-phosphate aldolase"/>
    <property type="match status" value="1"/>
</dbReference>
<sequence length="236" mass="25396">MAIKPKDMAKMLDHTILKPDATIQEVKKKCEEAKEYDFVSVCVNPCYVPLATKLLEDSSVKVCTVVGFPLGGSITEVKAFEAKNAIRNGAQEIDMVANISAIKSGEFGVVHDDIKTVVDATKVSGVTREVITKVIIETCYLTKEEIIKTSEIIKDIGADFVKTSTGFGPEGATKENVGLIRKTVGRPVGVKAAGGIRNFDDALDMLDAGANRIGSSSGVAIVTGKRREEDEEEEEE</sequence>
<dbReference type="NCBIfam" id="TIGR00126">
    <property type="entry name" value="deoC"/>
    <property type="match status" value="1"/>
</dbReference>
<dbReference type="Gene3D" id="3.20.20.70">
    <property type="entry name" value="Aldolase class I"/>
    <property type="match status" value="1"/>
</dbReference>
<evidence type="ECO:0000313" key="9">
    <source>
        <dbReference type="Proteomes" id="UP000001661"/>
    </source>
</evidence>
<reference evidence="8 9" key="1">
    <citation type="journal article" date="2010" name="Stand. Genomic Sci.">
        <title>Complete genome sequence of Acetohalobium arabaticum type strain (Z-7288).</title>
        <authorList>
            <person name="Sikorski J."/>
            <person name="Lapidus A."/>
            <person name="Chertkov O."/>
            <person name="Lucas S."/>
            <person name="Copeland A."/>
            <person name="Glavina Del Rio T."/>
            <person name="Nolan M."/>
            <person name="Tice H."/>
            <person name="Cheng J.F."/>
            <person name="Han C."/>
            <person name="Brambilla E."/>
            <person name="Pitluck S."/>
            <person name="Liolios K."/>
            <person name="Ivanova N."/>
            <person name="Mavromatis K."/>
            <person name="Mikhailova N."/>
            <person name="Pati A."/>
            <person name="Bruce D."/>
            <person name="Detter C."/>
            <person name="Tapia R."/>
            <person name="Goodwin L."/>
            <person name="Chen A."/>
            <person name="Palaniappan K."/>
            <person name="Land M."/>
            <person name="Hauser L."/>
            <person name="Chang Y.J."/>
            <person name="Jeffries C.D."/>
            <person name="Rohde M."/>
            <person name="Goker M."/>
            <person name="Spring S."/>
            <person name="Woyke T."/>
            <person name="Bristow J."/>
            <person name="Eisen J.A."/>
            <person name="Markowitz V."/>
            <person name="Hugenholtz P."/>
            <person name="Kyrpides N.C."/>
            <person name="Klenk H.P."/>
        </authorList>
    </citation>
    <scope>NUCLEOTIDE SEQUENCE [LARGE SCALE GENOMIC DNA]</scope>
    <source>
        <strain evidence="9">ATCC 49924 / DSM 5501 / Z-7288</strain>
    </source>
</reference>
<dbReference type="UniPathway" id="UPA00002">
    <property type="reaction ID" value="UER00468"/>
</dbReference>
<evidence type="ECO:0000256" key="3">
    <source>
        <dbReference type="ARBA" id="ARBA00023239"/>
    </source>
</evidence>
<protein>
    <recommendedName>
        <fullName evidence="7">Deoxyribose-phosphate aldolase</fullName>
        <shortName evidence="7">DERA</shortName>
        <ecNumber evidence="7">4.1.2.4</ecNumber>
    </recommendedName>
    <alternativeName>
        <fullName evidence="7">2-deoxy-D-ribose 5-phosphate aldolase</fullName>
    </alternativeName>
    <alternativeName>
        <fullName evidence="7">Phosphodeoxyriboaldolase</fullName>
        <shortName evidence="7">Deoxyriboaldolase</shortName>
    </alternativeName>
</protein>
<comment type="similarity">
    <text evidence="1 7">Belongs to the DeoC/FbaB aldolase family. DeoC type 1 subfamily.</text>
</comment>
<evidence type="ECO:0000256" key="7">
    <source>
        <dbReference type="HAMAP-Rule" id="MF_00114"/>
    </source>
</evidence>
<name>D9QVA9_ACEAZ</name>
<comment type="pathway">
    <text evidence="7">Carbohydrate degradation; 2-deoxy-D-ribose 1-phosphate degradation; D-glyceraldehyde 3-phosphate and acetaldehyde from 2-deoxy-alpha-D-ribose 1-phosphate: step 2/2.</text>
</comment>
<dbReference type="KEGG" id="aar:Acear_0626"/>
<dbReference type="HOGENOM" id="CLU_053595_0_1_9"/>
<dbReference type="eggNOG" id="COG0274">
    <property type="taxonomic scope" value="Bacteria"/>
</dbReference>
<feature type="active site" description="Schiff-base intermediate with acetaldehyde" evidence="7">
    <location>
        <position position="162"/>
    </location>
</feature>
<dbReference type="Pfam" id="PF01791">
    <property type="entry name" value="DeoC"/>
    <property type="match status" value="1"/>
</dbReference>
<dbReference type="PANTHER" id="PTHR10889:SF1">
    <property type="entry name" value="DEOXYRIBOSE-PHOSPHATE ALDOLASE"/>
    <property type="match status" value="1"/>
</dbReference>
<keyword evidence="3 7" id="KW-0456">Lyase</keyword>
<accession>D9QVA9</accession>
<dbReference type="Proteomes" id="UP000001661">
    <property type="component" value="Chromosome"/>
</dbReference>
<comment type="function">
    <text evidence="6 7">Catalyzes a reversible aldol reaction between acetaldehyde and D-glyceraldehyde 3-phosphate to generate 2-deoxy-D-ribose 5-phosphate.</text>
</comment>
<dbReference type="InterPro" id="IPR011343">
    <property type="entry name" value="DeoC"/>
</dbReference>
<dbReference type="EC" id="4.1.2.4" evidence="7"/>
<dbReference type="GO" id="GO:0016052">
    <property type="term" value="P:carbohydrate catabolic process"/>
    <property type="evidence" value="ECO:0007669"/>
    <property type="project" value="TreeGrafter"/>
</dbReference>
<proteinExistence type="inferred from homology"/>
<evidence type="ECO:0000313" key="8">
    <source>
        <dbReference type="EMBL" id="ADL12168.1"/>
    </source>
</evidence>
<evidence type="ECO:0000256" key="5">
    <source>
        <dbReference type="ARBA" id="ARBA00048791"/>
    </source>
</evidence>
<evidence type="ECO:0000256" key="4">
    <source>
        <dbReference type="ARBA" id="ARBA00023270"/>
    </source>
</evidence>
<dbReference type="GO" id="GO:0009264">
    <property type="term" value="P:deoxyribonucleotide catabolic process"/>
    <property type="evidence" value="ECO:0007669"/>
    <property type="project" value="UniProtKB-UniRule"/>
</dbReference>
<dbReference type="GO" id="GO:0005737">
    <property type="term" value="C:cytoplasm"/>
    <property type="evidence" value="ECO:0007669"/>
    <property type="project" value="UniProtKB-SubCell"/>
</dbReference>
<comment type="catalytic activity">
    <reaction evidence="5 7">
        <text>2-deoxy-D-ribose 5-phosphate = D-glyceraldehyde 3-phosphate + acetaldehyde</text>
        <dbReference type="Rhea" id="RHEA:12821"/>
        <dbReference type="ChEBI" id="CHEBI:15343"/>
        <dbReference type="ChEBI" id="CHEBI:59776"/>
        <dbReference type="ChEBI" id="CHEBI:62877"/>
        <dbReference type="EC" id="4.1.2.4"/>
    </reaction>
</comment>
<dbReference type="CDD" id="cd00959">
    <property type="entry name" value="DeoC"/>
    <property type="match status" value="1"/>
</dbReference>
<dbReference type="PANTHER" id="PTHR10889">
    <property type="entry name" value="DEOXYRIBOSE-PHOSPHATE ALDOLASE"/>
    <property type="match status" value="1"/>
</dbReference>
<dbReference type="EMBL" id="CP002105">
    <property type="protein sequence ID" value="ADL12168.1"/>
    <property type="molecule type" value="Genomic_DNA"/>
</dbReference>
<dbReference type="GO" id="GO:0004139">
    <property type="term" value="F:deoxyribose-phosphate aldolase activity"/>
    <property type="evidence" value="ECO:0007669"/>
    <property type="project" value="UniProtKB-UniRule"/>
</dbReference>
<dbReference type="STRING" id="574087.Acear_0626"/>
<evidence type="ECO:0000256" key="2">
    <source>
        <dbReference type="ARBA" id="ARBA00022490"/>
    </source>
</evidence>
<keyword evidence="9" id="KW-1185">Reference proteome</keyword>
<comment type="subcellular location">
    <subcellularLocation>
        <location evidence="7">Cytoplasm</location>
    </subcellularLocation>
</comment>
<dbReference type="AlphaFoldDB" id="D9QVA9"/>
<keyword evidence="4 7" id="KW-0704">Schiff base</keyword>
<dbReference type="SUPFAM" id="SSF51569">
    <property type="entry name" value="Aldolase"/>
    <property type="match status" value="1"/>
</dbReference>
<dbReference type="InterPro" id="IPR013785">
    <property type="entry name" value="Aldolase_TIM"/>
</dbReference>
<gene>
    <name evidence="7" type="primary">deoC</name>
    <name evidence="8" type="ordered locus">Acear_0626</name>
</gene>
<dbReference type="PIRSF" id="PIRSF001357">
    <property type="entry name" value="DeoC"/>
    <property type="match status" value="1"/>
</dbReference>
<keyword evidence="2 7" id="KW-0963">Cytoplasm</keyword>
<dbReference type="InterPro" id="IPR028581">
    <property type="entry name" value="DeoC_typeI"/>
</dbReference>
<evidence type="ECO:0000256" key="6">
    <source>
        <dbReference type="ARBA" id="ARBA00056337"/>
    </source>
</evidence>
<dbReference type="RefSeq" id="WP_013277614.1">
    <property type="nucleotide sequence ID" value="NC_014378.1"/>
</dbReference>
<dbReference type="InterPro" id="IPR002915">
    <property type="entry name" value="DeoC/FbaB/LacD_aldolase"/>
</dbReference>
<dbReference type="HAMAP" id="MF_00114">
    <property type="entry name" value="DeoC_type1"/>
    <property type="match status" value="1"/>
</dbReference>
<dbReference type="GO" id="GO:0006018">
    <property type="term" value="P:2-deoxyribose 1-phosphate catabolic process"/>
    <property type="evidence" value="ECO:0007669"/>
    <property type="project" value="UniProtKB-UniRule"/>
</dbReference>
<feature type="active site" description="Proton donor/acceptor" evidence="7">
    <location>
        <position position="191"/>
    </location>
</feature>